<dbReference type="GO" id="GO:0051028">
    <property type="term" value="P:mRNA transport"/>
    <property type="evidence" value="ECO:0007669"/>
    <property type="project" value="TreeGrafter"/>
</dbReference>
<dbReference type="InterPro" id="IPR026502">
    <property type="entry name" value="SLBP1/SLBP2"/>
</dbReference>
<dbReference type="FunFam" id="1.10.8.1120:FF:000001">
    <property type="entry name" value="Histone RNA hairpin-binding protein-like"/>
    <property type="match status" value="1"/>
</dbReference>
<dbReference type="InterPro" id="IPR038294">
    <property type="entry name" value="SLBP_RNA_bind_sf"/>
</dbReference>
<comment type="similarity">
    <text evidence="1">Belongs to the SLBP family.</text>
</comment>
<keyword evidence="2" id="KW-0694">RNA-binding</keyword>
<accession>A0A7E4W5J1</accession>
<dbReference type="Pfam" id="PF15247">
    <property type="entry name" value="SLBP_RNA_bind"/>
    <property type="match status" value="1"/>
</dbReference>
<evidence type="ECO:0000313" key="5">
    <source>
        <dbReference type="Proteomes" id="UP000492821"/>
    </source>
</evidence>
<feature type="domain" description="Histone RNA hairpin-binding protein RNA-binding" evidence="4">
    <location>
        <begin position="248"/>
        <end position="316"/>
    </location>
</feature>
<feature type="compositionally biased region" description="Polar residues" evidence="3">
    <location>
        <begin position="180"/>
        <end position="195"/>
    </location>
</feature>
<feature type="compositionally biased region" description="Basic and acidic residues" evidence="3">
    <location>
        <begin position="378"/>
        <end position="390"/>
    </location>
</feature>
<feature type="compositionally biased region" description="Basic residues" evidence="3">
    <location>
        <begin position="116"/>
        <end position="126"/>
    </location>
</feature>
<proteinExistence type="inferred from homology"/>
<dbReference type="GO" id="GO:0071207">
    <property type="term" value="F:histone pre-mRNA stem-loop binding"/>
    <property type="evidence" value="ECO:0007669"/>
    <property type="project" value="TreeGrafter"/>
</dbReference>
<feature type="compositionally biased region" description="Basic and acidic residues" evidence="3">
    <location>
        <begin position="45"/>
        <end position="60"/>
    </location>
</feature>
<dbReference type="WBParaSite" id="Pan_g7637.t1">
    <property type="protein sequence ID" value="Pan_g7637.t1"/>
    <property type="gene ID" value="Pan_g7637"/>
</dbReference>
<dbReference type="GO" id="GO:0005737">
    <property type="term" value="C:cytoplasm"/>
    <property type="evidence" value="ECO:0007669"/>
    <property type="project" value="TreeGrafter"/>
</dbReference>
<name>A0A7E4W5J1_PANRE</name>
<dbReference type="Proteomes" id="UP000492821">
    <property type="component" value="Unassembled WGS sequence"/>
</dbReference>
<feature type="compositionally biased region" description="Polar residues" evidence="3">
    <location>
        <begin position="85"/>
        <end position="103"/>
    </location>
</feature>
<dbReference type="GO" id="GO:0006398">
    <property type="term" value="P:mRNA 3'-end processing by stem-loop binding and cleavage"/>
    <property type="evidence" value="ECO:0007669"/>
    <property type="project" value="TreeGrafter"/>
</dbReference>
<sequence>MAPPSPRKATTPRKRNPKDPWGVGTKSPISKPVAKHPGSPKKARKLDFSILEKTKDRSWVELDEDSNDVPSSSGTVPNTDDLLVTEQTTTPASPARGESSNAWLSIEEANEAEKSTKRKPVTPKRIAKTEPKFAKSMDATSLLLNRRSERLKKQNTAVDHSSPAKAPAEATRSRKRRMSNDSTISTPNGTRTKQIPNKAARHHTPSRCESRGSFAGSMTSTPSRFNDSMTNSPNPRDDWERPKHGWCTDEAVLARRDKEINKAKEKDIYVDYITQVPKHERKRGIHPKTPNKYIDFSRRSWDCQVRAWKRALYVWADQSPSPSVANSLNSSVADLSDLEERNRMEVENDEPNTLLEKPTIGGAPMFNPDQMASMLGHFDMHTRGGGDESTLKAPTTGKEAGPVDFRHLDQ</sequence>
<keyword evidence="5" id="KW-1185">Reference proteome</keyword>
<dbReference type="PANTHER" id="PTHR17408:SF0">
    <property type="entry name" value="HISTONE RNA HAIRPIN-BINDING PROTEIN"/>
    <property type="match status" value="1"/>
</dbReference>
<feature type="region of interest" description="Disordered" evidence="3">
    <location>
        <begin position="1"/>
        <end position="243"/>
    </location>
</feature>
<reference evidence="6" key="2">
    <citation type="submission" date="2020-10" db="UniProtKB">
        <authorList>
            <consortium name="WormBaseParasite"/>
        </authorList>
    </citation>
    <scope>IDENTIFICATION</scope>
</reference>
<protein>
    <submittedName>
        <fullName evidence="6">SLBP_RNA_bind domain-containing protein</fullName>
    </submittedName>
</protein>
<dbReference type="PANTHER" id="PTHR17408">
    <property type="entry name" value="HISTONE RNA HAIRPIN-BINDING PROTEIN"/>
    <property type="match status" value="1"/>
</dbReference>
<dbReference type="GO" id="GO:0071204">
    <property type="term" value="C:histone pre-mRNA 3'end processing complex"/>
    <property type="evidence" value="ECO:0007669"/>
    <property type="project" value="TreeGrafter"/>
</dbReference>
<evidence type="ECO:0000256" key="3">
    <source>
        <dbReference type="SAM" id="MobiDB-lite"/>
    </source>
</evidence>
<feature type="region of interest" description="Disordered" evidence="3">
    <location>
        <begin position="338"/>
        <end position="357"/>
    </location>
</feature>
<dbReference type="InterPro" id="IPR029344">
    <property type="entry name" value="SLBP_RNA_bind"/>
</dbReference>
<reference evidence="5" key="1">
    <citation type="journal article" date="2013" name="Genetics">
        <title>The draft genome and transcriptome of Panagrellus redivivus are shaped by the harsh demands of a free-living lifestyle.</title>
        <authorList>
            <person name="Srinivasan J."/>
            <person name="Dillman A.R."/>
            <person name="Macchietto M.G."/>
            <person name="Heikkinen L."/>
            <person name="Lakso M."/>
            <person name="Fracchia K.M."/>
            <person name="Antoshechkin I."/>
            <person name="Mortazavi A."/>
            <person name="Wong G."/>
            <person name="Sternberg P.W."/>
        </authorList>
    </citation>
    <scope>NUCLEOTIDE SEQUENCE [LARGE SCALE GENOMIC DNA]</scope>
    <source>
        <strain evidence="5">MT8872</strain>
    </source>
</reference>
<dbReference type="GO" id="GO:0003729">
    <property type="term" value="F:mRNA binding"/>
    <property type="evidence" value="ECO:0007669"/>
    <property type="project" value="InterPro"/>
</dbReference>
<dbReference type="AlphaFoldDB" id="A0A7E4W5J1"/>
<feature type="region of interest" description="Disordered" evidence="3">
    <location>
        <begin position="377"/>
        <end position="410"/>
    </location>
</feature>
<feature type="compositionally biased region" description="Polar residues" evidence="3">
    <location>
        <begin position="68"/>
        <end position="78"/>
    </location>
</feature>
<evidence type="ECO:0000313" key="6">
    <source>
        <dbReference type="WBParaSite" id="Pan_g7637.t1"/>
    </source>
</evidence>
<evidence type="ECO:0000259" key="4">
    <source>
        <dbReference type="Pfam" id="PF15247"/>
    </source>
</evidence>
<organism evidence="5 6">
    <name type="scientific">Panagrellus redivivus</name>
    <name type="common">Microworm</name>
    <dbReference type="NCBI Taxonomy" id="6233"/>
    <lineage>
        <taxon>Eukaryota</taxon>
        <taxon>Metazoa</taxon>
        <taxon>Ecdysozoa</taxon>
        <taxon>Nematoda</taxon>
        <taxon>Chromadorea</taxon>
        <taxon>Rhabditida</taxon>
        <taxon>Tylenchina</taxon>
        <taxon>Panagrolaimomorpha</taxon>
        <taxon>Panagrolaimoidea</taxon>
        <taxon>Panagrolaimidae</taxon>
        <taxon>Panagrellus</taxon>
    </lineage>
</organism>
<feature type="compositionally biased region" description="Polar residues" evidence="3">
    <location>
        <begin position="216"/>
        <end position="234"/>
    </location>
</feature>
<evidence type="ECO:0000256" key="1">
    <source>
        <dbReference type="ARBA" id="ARBA00006151"/>
    </source>
</evidence>
<dbReference type="Gene3D" id="1.10.8.1120">
    <property type="entry name" value="Histone RNA hairpin-binding protein RNA-binding domain"/>
    <property type="match status" value="1"/>
</dbReference>
<dbReference type="GO" id="GO:0007076">
    <property type="term" value="P:mitotic chromosome condensation"/>
    <property type="evidence" value="ECO:0007669"/>
    <property type="project" value="UniProtKB-ARBA"/>
</dbReference>
<evidence type="ECO:0000256" key="2">
    <source>
        <dbReference type="ARBA" id="ARBA00022884"/>
    </source>
</evidence>